<evidence type="ECO:0000313" key="2">
    <source>
        <dbReference type="EMBL" id="EAW07513.1"/>
    </source>
</evidence>
<dbReference type="HOGENOM" id="CLU_037549_0_0_1"/>
<protein>
    <submittedName>
        <fullName evidence="2">Copper-activated transcription factor GRISEA, putative</fullName>
    </submittedName>
</protein>
<dbReference type="PANTHER" id="PTHR28088">
    <property type="entry name" value="TRANSCRIPTIONAL ACTIVATOR HAA1-RELATED"/>
    <property type="match status" value="1"/>
</dbReference>
<dbReference type="PANTHER" id="PTHR28088:SF5">
    <property type="entry name" value="TRANSCRIPTIONAL ACTIVATOR HAA1-RELATED"/>
    <property type="match status" value="1"/>
</dbReference>
<dbReference type="VEuPathDB" id="FungiDB:ACLA_022270"/>
<feature type="compositionally biased region" description="Low complexity" evidence="1">
    <location>
        <begin position="1"/>
        <end position="19"/>
    </location>
</feature>
<proteinExistence type="predicted"/>
<dbReference type="STRING" id="344612.A1CPE2"/>
<dbReference type="GO" id="GO:0006878">
    <property type="term" value="P:intracellular copper ion homeostasis"/>
    <property type="evidence" value="ECO:0007669"/>
    <property type="project" value="TreeGrafter"/>
</dbReference>
<dbReference type="eggNOG" id="ENOG502SGTW">
    <property type="taxonomic scope" value="Eukaryota"/>
</dbReference>
<dbReference type="OMA" id="AKHESVG"/>
<keyword evidence="3" id="KW-1185">Reference proteome</keyword>
<feature type="compositionally biased region" description="Polar residues" evidence="1">
    <location>
        <begin position="20"/>
        <end position="34"/>
    </location>
</feature>
<dbReference type="RefSeq" id="XP_001268939.1">
    <property type="nucleotide sequence ID" value="XM_001268938.1"/>
</dbReference>
<dbReference type="KEGG" id="act:ACLA_022270"/>
<dbReference type="GO" id="GO:0000978">
    <property type="term" value="F:RNA polymerase II cis-regulatory region sequence-specific DNA binding"/>
    <property type="evidence" value="ECO:0007669"/>
    <property type="project" value="TreeGrafter"/>
</dbReference>
<feature type="region of interest" description="Disordered" evidence="1">
    <location>
        <begin position="1"/>
        <end position="36"/>
    </location>
</feature>
<dbReference type="OrthoDB" id="5600085at2759"/>
<sequence length="430" mass="45735">MTAQSMSMDSSQDSGRRGSTFQPTTEGFANTFNSVPGFDARHGENGSFSNLPSYAPYDAGFGIASNSRDVGNPGNSGVTTPSLMAHQTFNIVKSEEPQEKKGCCTSEAQSSQPEQVSGTCCQRSGSISGTQTPLYQPSLNGTPYTPMSPPQISSWHDFYAADHSGYGTPYTFQHPGLGQSGFVPNYVSHAMSDHSKLGFADNNPFTQTELPRTTPAQTQSLGYCTSSLMNGELKHNCTCGDTCQCLGCASHPFNNTTRQHVQEMGLLVTLDGEESSFDGLNGYHDFSSRGTPSSAPLDYHFNRLNHFGHGTDPMATHNGSDKPVQNGGSPSASYASDQHLMVPSEYYTIEYPVKLPNACSNASGSCLCGSDCSCVGCLTHNGHNGVAIETGMMESNDLTPLSPSMEHEGVASSHMPILKGTPAHSPNPML</sequence>
<dbReference type="Proteomes" id="UP000006701">
    <property type="component" value="Unassembled WGS sequence"/>
</dbReference>
<dbReference type="GeneID" id="4700986"/>
<dbReference type="AlphaFoldDB" id="A1CPE2"/>
<name>A1CPE2_ASPCL</name>
<dbReference type="GO" id="GO:0045944">
    <property type="term" value="P:positive regulation of transcription by RNA polymerase II"/>
    <property type="evidence" value="ECO:0007669"/>
    <property type="project" value="TreeGrafter"/>
</dbReference>
<dbReference type="GO" id="GO:0006879">
    <property type="term" value="P:intracellular iron ion homeostasis"/>
    <property type="evidence" value="ECO:0007669"/>
    <property type="project" value="TreeGrafter"/>
</dbReference>
<accession>A1CPE2</accession>
<organism evidence="2 3">
    <name type="scientific">Aspergillus clavatus (strain ATCC 1007 / CBS 513.65 / DSM 816 / NCTC 3887 / NRRL 1 / QM 1276 / 107)</name>
    <dbReference type="NCBI Taxonomy" id="344612"/>
    <lineage>
        <taxon>Eukaryota</taxon>
        <taxon>Fungi</taxon>
        <taxon>Dikarya</taxon>
        <taxon>Ascomycota</taxon>
        <taxon>Pezizomycotina</taxon>
        <taxon>Eurotiomycetes</taxon>
        <taxon>Eurotiomycetidae</taxon>
        <taxon>Eurotiales</taxon>
        <taxon>Aspergillaceae</taxon>
        <taxon>Aspergillus</taxon>
        <taxon>Aspergillus subgen. Fumigati</taxon>
    </lineage>
</organism>
<dbReference type="GO" id="GO:0000981">
    <property type="term" value="F:DNA-binding transcription factor activity, RNA polymerase II-specific"/>
    <property type="evidence" value="ECO:0007669"/>
    <property type="project" value="TreeGrafter"/>
</dbReference>
<evidence type="ECO:0000313" key="3">
    <source>
        <dbReference type="Proteomes" id="UP000006701"/>
    </source>
</evidence>
<feature type="region of interest" description="Disordered" evidence="1">
    <location>
        <begin position="310"/>
        <end position="334"/>
    </location>
</feature>
<dbReference type="InterPro" id="IPR051763">
    <property type="entry name" value="Copper_Homeo_Regul"/>
</dbReference>
<reference evidence="2 3" key="1">
    <citation type="journal article" date="2008" name="PLoS Genet.">
        <title>Genomic islands in the pathogenic filamentous fungus Aspergillus fumigatus.</title>
        <authorList>
            <person name="Fedorova N.D."/>
            <person name="Khaldi N."/>
            <person name="Joardar V.S."/>
            <person name="Maiti R."/>
            <person name="Amedeo P."/>
            <person name="Anderson M.J."/>
            <person name="Crabtree J."/>
            <person name="Silva J.C."/>
            <person name="Badger J.H."/>
            <person name="Albarraq A."/>
            <person name="Angiuoli S."/>
            <person name="Bussey H."/>
            <person name="Bowyer P."/>
            <person name="Cotty P.J."/>
            <person name="Dyer P.S."/>
            <person name="Egan A."/>
            <person name="Galens K."/>
            <person name="Fraser-Liggett C.M."/>
            <person name="Haas B.J."/>
            <person name="Inman J.M."/>
            <person name="Kent R."/>
            <person name="Lemieux S."/>
            <person name="Malavazi I."/>
            <person name="Orvis J."/>
            <person name="Roemer T."/>
            <person name="Ronning C.M."/>
            <person name="Sundaram J.P."/>
            <person name="Sutton G."/>
            <person name="Turner G."/>
            <person name="Venter J.C."/>
            <person name="White O.R."/>
            <person name="Whitty B.R."/>
            <person name="Youngman P."/>
            <person name="Wolfe K.H."/>
            <person name="Goldman G.H."/>
            <person name="Wortman J.R."/>
            <person name="Jiang B."/>
            <person name="Denning D.W."/>
            <person name="Nierman W.C."/>
        </authorList>
    </citation>
    <scope>NUCLEOTIDE SEQUENCE [LARGE SCALE GENOMIC DNA]</scope>
    <source>
        <strain evidence="3">ATCC 1007 / CBS 513.65 / DSM 816 / NCTC 3887 / NRRL 1</strain>
    </source>
</reference>
<evidence type="ECO:0000256" key="1">
    <source>
        <dbReference type="SAM" id="MobiDB-lite"/>
    </source>
</evidence>
<gene>
    <name evidence="2" type="ORF">ACLA_022270</name>
</gene>
<dbReference type="EMBL" id="DS027059">
    <property type="protein sequence ID" value="EAW07513.1"/>
    <property type="molecule type" value="Genomic_DNA"/>
</dbReference>
<dbReference type="GO" id="GO:0005634">
    <property type="term" value="C:nucleus"/>
    <property type="evidence" value="ECO:0007669"/>
    <property type="project" value="TreeGrafter"/>
</dbReference>
<dbReference type="GO" id="GO:0005507">
    <property type="term" value="F:copper ion binding"/>
    <property type="evidence" value="ECO:0007669"/>
    <property type="project" value="TreeGrafter"/>
</dbReference>